<dbReference type="Pfam" id="PF00188">
    <property type="entry name" value="CAP"/>
    <property type="match status" value="1"/>
</dbReference>
<dbReference type="InterPro" id="IPR014044">
    <property type="entry name" value="CAP_dom"/>
</dbReference>
<evidence type="ECO:0000313" key="3">
    <source>
        <dbReference type="EMBL" id="VWO96214.1"/>
    </source>
</evidence>
<feature type="domain" description="SCP" evidence="2">
    <location>
        <begin position="34"/>
        <end position="176"/>
    </location>
</feature>
<feature type="chain" id="PRO_5023907678" evidence="1">
    <location>
        <begin position="30"/>
        <end position="179"/>
    </location>
</feature>
<evidence type="ECO:0000259" key="2">
    <source>
        <dbReference type="SMART" id="SM00198"/>
    </source>
</evidence>
<evidence type="ECO:0000256" key="1">
    <source>
        <dbReference type="SAM" id="SignalP"/>
    </source>
</evidence>
<dbReference type="AlphaFoldDB" id="A0A5K1JWT7"/>
<dbReference type="Gene3D" id="3.40.33.10">
    <property type="entry name" value="CAP"/>
    <property type="match status" value="1"/>
</dbReference>
<keyword evidence="1" id="KW-0732">Signal</keyword>
<dbReference type="InterPro" id="IPR035940">
    <property type="entry name" value="CAP_sf"/>
</dbReference>
<accession>A0A5K1JWT7</accession>
<reference evidence="3" key="1">
    <citation type="submission" date="2019-10" db="EMBL/GenBank/DDBJ databases">
        <authorList>
            <person name="Nor Muhammad N."/>
        </authorList>
    </citation>
    <scope>NUCLEOTIDE SEQUENCE</scope>
</reference>
<protein>
    <submittedName>
        <fullName evidence="3">Repressed by TUP1 protein 4</fullName>
    </submittedName>
</protein>
<name>A0A5K1JWT7_9APHY</name>
<dbReference type="InterPro" id="IPR001283">
    <property type="entry name" value="CRISP-related"/>
</dbReference>
<gene>
    <name evidence="3" type="primary">Q9HFZ2</name>
</gene>
<dbReference type="EMBL" id="LR725458">
    <property type="protein sequence ID" value="VWO96214.1"/>
    <property type="molecule type" value="Genomic_DNA"/>
</dbReference>
<dbReference type="SMART" id="SM00198">
    <property type="entry name" value="SCP"/>
    <property type="match status" value="1"/>
</dbReference>
<sequence>MTPRLPTLPLVTLLLILFGLLSSYYGAYAATSAQDIAAYLAAHNGVRAQHGATALAWNQTLADAGQRWVDNCKFQTRAGRSGPTAVRLRPRRVLGAVVAVHVYVYHCMRLTAGCAENLAAGTGGSYDVSAAVKSWTDEVSQYDPQNPAPSHFTQVVWKSSMQVGCAEQGCNGIFPPNTA</sequence>
<proteinExistence type="predicted"/>
<organism evidence="3">
    <name type="scientific">Ganoderma boninense</name>
    <dbReference type="NCBI Taxonomy" id="34458"/>
    <lineage>
        <taxon>Eukaryota</taxon>
        <taxon>Fungi</taxon>
        <taxon>Dikarya</taxon>
        <taxon>Basidiomycota</taxon>
        <taxon>Agaricomycotina</taxon>
        <taxon>Agaricomycetes</taxon>
        <taxon>Polyporales</taxon>
        <taxon>Polyporaceae</taxon>
        <taxon>Ganoderma</taxon>
    </lineage>
</organism>
<feature type="signal peptide" evidence="1">
    <location>
        <begin position="1"/>
        <end position="29"/>
    </location>
</feature>
<dbReference type="SUPFAM" id="SSF55797">
    <property type="entry name" value="PR-1-like"/>
    <property type="match status" value="1"/>
</dbReference>
<dbReference type="PRINTS" id="PR00837">
    <property type="entry name" value="V5TPXLIKE"/>
</dbReference>
<dbReference type="PANTHER" id="PTHR10334">
    <property type="entry name" value="CYSTEINE-RICH SECRETORY PROTEIN-RELATED"/>
    <property type="match status" value="1"/>
</dbReference>